<reference evidence="3 4" key="1">
    <citation type="submission" date="2021-05" db="EMBL/GenBank/DDBJ databases">
        <title>A Polyphasic approach of four new species of the genus Ohtaekwangia: Ohtaekwangia histidinii sp. nov., Ohtaekwangia cretensis sp. nov., Ohtaekwangia indiensis sp. nov., Ohtaekwangia reichenbachii sp. nov. from diverse environment.</title>
        <authorList>
            <person name="Octaviana S."/>
        </authorList>
    </citation>
    <scope>NUCLEOTIDE SEQUENCE [LARGE SCALE GENOMIC DNA]</scope>
    <source>
        <strain evidence="3 4">PWU5</strain>
    </source>
</reference>
<evidence type="ECO:0000256" key="2">
    <source>
        <dbReference type="SAM" id="SignalP"/>
    </source>
</evidence>
<feature type="compositionally biased region" description="Basic and acidic residues" evidence="1">
    <location>
        <begin position="39"/>
        <end position="49"/>
    </location>
</feature>
<keyword evidence="4" id="KW-1185">Reference proteome</keyword>
<protein>
    <submittedName>
        <fullName evidence="3">Uncharacterized protein</fullName>
    </submittedName>
</protein>
<accession>A0AAP2GUP5</accession>
<feature type="region of interest" description="Disordered" evidence="1">
    <location>
        <begin position="39"/>
        <end position="88"/>
    </location>
</feature>
<keyword evidence="2" id="KW-0732">Signal</keyword>
<evidence type="ECO:0000256" key="1">
    <source>
        <dbReference type="SAM" id="MobiDB-lite"/>
    </source>
</evidence>
<comment type="caution">
    <text evidence="3">The sequence shown here is derived from an EMBL/GenBank/DDBJ whole genome shotgun (WGS) entry which is preliminary data.</text>
</comment>
<sequence>MKSKILLVGLLGAASLAWTMPVRAQGLMNKLKQKAEQAAEKALDKKAQEKTGVNTGGWSDTQSTSSSGSSSSGNPSNKGGGGLVTTPPDVKANLAEAETAFKATSYGEARYAVQQAMLGVEMEIGNKVLLSLPETVSGLPFQKPSDKVTSTGWGWVGLTIEREYLKDDKQLRTLIANNSAWMSAINLYLANGGYAQTTGGEQNWKQTKVKGHRAVIEYDESSGYKLSVPLGQTSLIVWEAVNFATEQEVMTAANAFDIDGLIKTLGEQ</sequence>
<evidence type="ECO:0000313" key="3">
    <source>
        <dbReference type="EMBL" id="MBT1709813.1"/>
    </source>
</evidence>
<organism evidence="3 4">
    <name type="scientific">Dawidia cretensis</name>
    <dbReference type="NCBI Taxonomy" id="2782350"/>
    <lineage>
        <taxon>Bacteria</taxon>
        <taxon>Pseudomonadati</taxon>
        <taxon>Bacteroidota</taxon>
        <taxon>Cytophagia</taxon>
        <taxon>Cytophagales</taxon>
        <taxon>Chryseotaleaceae</taxon>
        <taxon>Dawidia</taxon>
    </lineage>
</organism>
<feature type="chain" id="PRO_5042878232" evidence="2">
    <location>
        <begin position="25"/>
        <end position="268"/>
    </location>
</feature>
<feature type="compositionally biased region" description="Low complexity" evidence="1">
    <location>
        <begin position="56"/>
        <end position="77"/>
    </location>
</feature>
<dbReference type="Proteomes" id="UP001319080">
    <property type="component" value="Unassembled WGS sequence"/>
</dbReference>
<dbReference type="EMBL" id="JAHESE010000016">
    <property type="protein sequence ID" value="MBT1709813.1"/>
    <property type="molecule type" value="Genomic_DNA"/>
</dbReference>
<name>A0AAP2GUP5_9BACT</name>
<dbReference type="AlphaFoldDB" id="A0AAP2GUP5"/>
<evidence type="ECO:0000313" key="4">
    <source>
        <dbReference type="Proteomes" id="UP001319080"/>
    </source>
</evidence>
<proteinExistence type="predicted"/>
<gene>
    <name evidence="3" type="ORF">KK062_16330</name>
</gene>
<feature type="signal peptide" evidence="2">
    <location>
        <begin position="1"/>
        <end position="24"/>
    </location>
</feature>
<dbReference type="RefSeq" id="WP_254085391.1">
    <property type="nucleotide sequence ID" value="NZ_JAHESE010000016.1"/>
</dbReference>